<dbReference type="NCBIfam" id="NF040785">
    <property type="entry name" value="CD3324_fam"/>
    <property type="match status" value="1"/>
</dbReference>
<protein>
    <submittedName>
        <fullName evidence="2">Mor transcription activator family protein</fullName>
    </submittedName>
</protein>
<dbReference type="Pfam" id="PF08765">
    <property type="entry name" value="Mor"/>
    <property type="match status" value="1"/>
</dbReference>
<dbReference type="InterPro" id="IPR052411">
    <property type="entry name" value="c-mor_Regulatory_Protein"/>
</dbReference>
<reference evidence="2 3" key="1">
    <citation type="submission" date="2017-03" db="EMBL/GenBank/DDBJ databases">
        <title>Genome sequence of Clostridium oryzae DSM 28571.</title>
        <authorList>
            <person name="Poehlein A."/>
            <person name="Daniel R."/>
        </authorList>
    </citation>
    <scope>NUCLEOTIDE SEQUENCE [LARGE SCALE GENOMIC DNA]</scope>
    <source>
        <strain evidence="2 3">DSM 28571</strain>
    </source>
</reference>
<dbReference type="PANTHER" id="PTHR37812">
    <property type="entry name" value="MU-LIKE PROPHAGE FLUMU PROTEIN C"/>
    <property type="match status" value="1"/>
</dbReference>
<evidence type="ECO:0000313" key="2">
    <source>
        <dbReference type="EMBL" id="OPJ60762.1"/>
    </source>
</evidence>
<dbReference type="EMBL" id="MZGV01000028">
    <property type="protein sequence ID" value="OPJ60762.1"/>
    <property type="molecule type" value="Genomic_DNA"/>
</dbReference>
<dbReference type="OrthoDB" id="9800398at2"/>
<dbReference type="InterPro" id="IPR009057">
    <property type="entry name" value="Homeodomain-like_sf"/>
</dbReference>
<accession>A0A1V4IL51</accession>
<comment type="caution">
    <text evidence="2">The sequence shown here is derived from an EMBL/GenBank/DDBJ whole genome shotgun (WGS) entry which is preliminary data.</text>
</comment>
<evidence type="ECO:0000313" key="3">
    <source>
        <dbReference type="Proteomes" id="UP000190080"/>
    </source>
</evidence>
<feature type="domain" description="Mor transcription activator" evidence="1">
    <location>
        <begin position="12"/>
        <end position="89"/>
    </location>
</feature>
<proteinExistence type="predicted"/>
<evidence type="ECO:0000259" key="1">
    <source>
        <dbReference type="Pfam" id="PF08765"/>
    </source>
</evidence>
<keyword evidence="3" id="KW-1185">Reference proteome</keyword>
<sequence>MRYVKADNVLPEEIIKLIQNYIDGEYLYIPRKCENQKSWGEKNGTRKALRERNNQIFMKYMNGAKALDLANEYFLSEPSIRRIISREKKFVQTK</sequence>
<dbReference type="Gene3D" id="1.10.10.60">
    <property type="entry name" value="Homeodomain-like"/>
    <property type="match status" value="1"/>
</dbReference>
<name>A0A1V4IL51_9CLOT</name>
<dbReference type="PANTHER" id="PTHR37812:SF1">
    <property type="entry name" value="MU-LIKE PROPHAGE FLUMU PROTEIN C"/>
    <property type="match status" value="1"/>
</dbReference>
<gene>
    <name evidence="2" type="ORF">CLORY_26300</name>
</gene>
<organism evidence="2 3">
    <name type="scientific">Clostridium oryzae</name>
    <dbReference type="NCBI Taxonomy" id="1450648"/>
    <lineage>
        <taxon>Bacteria</taxon>
        <taxon>Bacillati</taxon>
        <taxon>Bacillota</taxon>
        <taxon>Clostridia</taxon>
        <taxon>Eubacteriales</taxon>
        <taxon>Clostridiaceae</taxon>
        <taxon>Clostridium</taxon>
    </lineage>
</organism>
<dbReference type="Proteomes" id="UP000190080">
    <property type="component" value="Unassembled WGS sequence"/>
</dbReference>
<dbReference type="InterPro" id="IPR049739">
    <property type="entry name" value="YraL-like"/>
</dbReference>
<dbReference type="SUPFAM" id="SSF46689">
    <property type="entry name" value="Homeodomain-like"/>
    <property type="match status" value="1"/>
</dbReference>
<dbReference type="AlphaFoldDB" id="A0A1V4IL51"/>
<dbReference type="InterPro" id="IPR014875">
    <property type="entry name" value="Mor_transcription_activator"/>
</dbReference>
<dbReference type="STRING" id="1450648.CLORY_26300"/>